<reference evidence="3 4" key="1">
    <citation type="journal article" date="2003" name="Genome Res.">
        <title>Comparative complete genome sequence analysis of the amino acid replacements responsible for the thermostability of Corynebacterium efficiens.</title>
        <authorList>
            <person name="Nishio Y."/>
            <person name="Nakamura Y."/>
            <person name="Kawarabayasi Y."/>
            <person name="Usuda Y."/>
            <person name="Kimura E."/>
            <person name="Sugimoto S."/>
            <person name="Matsui K."/>
            <person name="Yamagishi A."/>
            <person name="Kikuchi H."/>
            <person name="Ikeo K."/>
            <person name="Gojobori T."/>
        </authorList>
    </citation>
    <scope>NUCLEOTIDE SEQUENCE [LARGE SCALE GENOMIC DNA]</scope>
    <source>
        <strain evidence="4">DSM 44549 / YS-314 / AJ 12310 / JCM 11189 / NBRC 100395</strain>
    </source>
</reference>
<protein>
    <recommendedName>
        <fullName evidence="5">ATP synthase protein I</fullName>
    </recommendedName>
</protein>
<dbReference type="eggNOG" id="ENOG5032DKN">
    <property type="taxonomic scope" value="Bacteria"/>
</dbReference>
<feature type="region of interest" description="Disordered" evidence="1">
    <location>
        <begin position="14"/>
        <end position="39"/>
    </location>
</feature>
<proteinExistence type="predicted"/>
<dbReference type="AlphaFoldDB" id="Q8FQ27"/>
<dbReference type="STRING" id="196164.gene:10741717"/>
<evidence type="ECO:0008006" key="5">
    <source>
        <dbReference type="Google" id="ProtNLM"/>
    </source>
</evidence>
<keyword evidence="2" id="KW-0812">Transmembrane</keyword>
<feature type="transmembrane region" description="Helical" evidence="2">
    <location>
        <begin position="78"/>
        <end position="101"/>
    </location>
</feature>
<evidence type="ECO:0000256" key="2">
    <source>
        <dbReference type="SAM" id="Phobius"/>
    </source>
</evidence>
<name>Q8FQ27_COREF</name>
<keyword evidence="2" id="KW-0472">Membrane</keyword>
<accession>Q8FQ27</accession>
<keyword evidence="4" id="KW-1185">Reference proteome</keyword>
<keyword evidence="2" id="KW-1133">Transmembrane helix</keyword>
<dbReference type="EMBL" id="BA000035">
    <property type="protein sequence ID" value="BAC18118.1"/>
    <property type="molecule type" value="Genomic_DNA"/>
</dbReference>
<feature type="transmembrane region" description="Helical" evidence="2">
    <location>
        <begin position="53"/>
        <end position="72"/>
    </location>
</feature>
<sequence length="171" mass="18062">MGVFPVLPPNPVGFPDVSNQQPQNSATPQTPPDKPGVSEFDDHRRPLLRAVKFGSIALIVITLISLAVWGGLRDLPGIWGVLIGAALGGGFVLLTALSVLITSNTDAATTGAIVLGSWLLKIVVLIGVMAVIRNMEFYDTMAFFVTVVLALIVVLAVEVWGVITARVTYVG</sequence>
<feature type="transmembrane region" description="Helical" evidence="2">
    <location>
        <begin position="113"/>
        <end position="135"/>
    </location>
</feature>
<organism evidence="3 4">
    <name type="scientific">Corynebacterium efficiens (strain DSM 44549 / YS-314 / AJ 12310 / JCM 11189 / NBRC 100395)</name>
    <dbReference type="NCBI Taxonomy" id="196164"/>
    <lineage>
        <taxon>Bacteria</taxon>
        <taxon>Bacillati</taxon>
        <taxon>Actinomycetota</taxon>
        <taxon>Actinomycetes</taxon>
        <taxon>Mycobacteriales</taxon>
        <taxon>Corynebacteriaceae</taxon>
        <taxon>Corynebacterium</taxon>
    </lineage>
</organism>
<evidence type="ECO:0000313" key="3">
    <source>
        <dbReference type="EMBL" id="BAC18118.1"/>
    </source>
</evidence>
<evidence type="ECO:0000256" key="1">
    <source>
        <dbReference type="SAM" id="MobiDB-lite"/>
    </source>
</evidence>
<evidence type="ECO:0000313" key="4">
    <source>
        <dbReference type="Proteomes" id="UP000001409"/>
    </source>
</evidence>
<dbReference type="KEGG" id="cef:CE1308"/>
<dbReference type="Proteomes" id="UP000001409">
    <property type="component" value="Chromosome"/>
</dbReference>
<feature type="compositionally biased region" description="Polar residues" evidence="1">
    <location>
        <begin position="17"/>
        <end position="28"/>
    </location>
</feature>
<dbReference type="HOGENOM" id="CLU_129260_1_0_11"/>
<feature type="transmembrane region" description="Helical" evidence="2">
    <location>
        <begin position="141"/>
        <end position="163"/>
    </location>
</feature>